<accession>A0A2H0N4Q1</accession>
<organism evidence="1 2">
    <name type="scientific">Candidatus Magasanikbacteria bacterium CG11_big_fil_rev_8_21_14_0_20_43_7</name>
    <dbReference type="NCBI Taxonomy" id="1974654"/>
    <lineage>
        <taxon>Bacteria</taxon>
        <taxon>Candidatus Magasanikiibacteriota</taxon>
    </lineage>
</organism>
<evidence type="ECO:0000313" key="2">
    <source>
        <dbReference type="Proteomes" id="UP000229782"/>
    </source>
</evidence>
<name>A0A2H0N4Q1_9BACT</name>
<proteinExistence type="predicted"/>
<comment type="caution">
    <text evidence="1">The sequence shown here is derived from an EMBL/GenBank/DDBJ whole genome shotgun (WGS) entry which is preliminary data.</text>
</comment>
<sequence>MATLLSLAYGSFIGTLLLRSERSDEFLPAGRQGGTKFVCTIGGRQISLTQSITPFIVKKQ</sequence>
<protein>
    <submittedName>
        <fullName evidence="1">Uncharacterized protein</fullName>
    </submittedName>
</protein>
<gene>
    <name evidence="1" type="ORF">COV60_02185</name>
</gene>
<dbReference type="EMBL" id="PCWM01000051">
    <property type="protein sequence ID" value="PIR03086.1"/>
    <property type="molecule type" value="Genomic_DNA"/>
</dbReference>
<dbReference type="AlphaFoldDB" id="A0A2H0N4Q1"/>
<reference evidence="1 2" key="1">
    <citation type="submission" date="2017-09" db="EMBL/GenBank/DDBJ databases">
        <title>Depth-based differentiation of microbial function through sediment-hosted aquifers and enrichment of novel symbionts in the deep terrestrial subsurface.</title>
        <authorList>
            <person name="Probst A.J."/>
            <person name="Ladd B."/>
            <person name="Jarett J.K."/>
            <person name="Geller-Mcgrath D.E."/>
            <person name="Sieber C.M."/>
            <person name="Emerson J.B."/>
            <person name="Anantharaman K."/>
            <person name="Thomas B.C."/>
            <person name="Malmstrom R."/>
            <person name="Stieglmeier M."/>
            <person name="Klingl A."/>
            <person name="Woyke T."/>
            <person name="Ryan C.M."/>
            <person name="Banfield J.F."/>
        </authorList>
    </citation>
    <scope>NUCLEOTIDE SEQUENCE [LARGE SCALE GENOMIC DNA]</scope>
    <source>
        <strain evidence="1">CG11_big_fil_rev_8_21_14_0_20_43_7</strain>
    </source>
</reference>
<evidence type="ECO:0000313" key="1">
    <source>
        <dbReference type="EMBL" id="PIR03086.1"/>
    </source>
</evidence>
<dbReference type="Proteomes" id="UP000229782">
    <property type="component" value="Unassembled WGS sequence"/>
</dbReference>